<feature type="region of interest" description="Disordered" evidence="1">
    <location>
        <begin position="1"/>
        <end position="143"/>
    </location>
</feature>
<accession>A0A7J7ZY71</accession>
<proteinExistence type="predicted"/>
<feature type="compositionally biased region" description="Low complexity" evidence="1">
    <location>
        <begin position="1"/>
        <end position="25"/>
    </location>
</feature>
<protein>
    <submittedName>
        <fullName evidence="2">Uncharacterized protein</fullName>
    </submittedName>
</protein>
<sequence>MFRTALAGGPAFRGGPAPRPASRGPAPQPGSPESRAAEGAPMLSPRRLKPPLGARRGRAGRGGAGLGRRRRGRSARCWGGEEEADVPRRWCCPASPNEQSPPSFPRRPPREPGLPRSERRDGREHVVPSLLGRRREPGQRAAPVGSFKVELQRRPVARDVKWRLCEEICAKRQSLCGPHATT</sequence>
<evidence type="ECO:0000313" key="2">
    <source>
        <dbReference type="EMBL" id="KAF6379203.1"/>
    </source>
</evidence>
<feature type="compositionally biased region" description="Basic and acidic residues" evidence="1">
    <location>
        <begin position="116"/>
        <end position="126"/>
    </location>
</feature>
<evidence type="ECO:0000256" key="1">
    <source>
        <dbReference type="SAM" id="MobiDB-lite"/>
    </source>
</evidence>
<evidence type="ECO:0000313" key="3">
    <source>
        <dbReference type="Proteomes" id="UP000527355"/>
    </source>
</evidence>
<dbReference type="EMBL" id="JABWUV010000002">
    <property type="protein sequence ID" value="KAF6379203.1"/>
    <property type="molecule type" value="Genomic_DNA"/>
</dbReference>
<gene>
    <name evidence="2" type="ORF">mMyoMyo1_010023</name>
</gene>
<keyword evidence="3" id="KW-1185">Reference proteome</keyword>
<organism evidence="2 3">
    <name type="scientific">Myotis myotis</name>
    <name type="common">Greater mouse-eared bat</name>
    <name type="synonym">Vespertilio myotis</name>
    <dbReference type="NCBI Taxonomy" id="51298"/>
    <lineage>
        <taxon>Eukaryota</taxon>
        <taxon>Metazoa</taxon>
        <taxon>Chordata</taxon>
        <taxon>Craniata</taxon>
        <taxon>Vertebrata</taxon>
        <taxon>Euteleostomi</taxon>
        <taxon>Mammalia</taxon>
        <taxon>Eutheria</taxon>
        <taxon>Laurasiatheria</taxon>
        <taxon>Chiroptera</taxon>
        <taxon>Yangochiroptera</taxon>
        <taxon>Vespertilionidae</taxon>
        <taxon>Myotis</taxon>
    </lineage>
</organism>
<reference evidence="2 3" key="1">
    <citation type="journal article" date="2020" name="Nature">
        <title>Six reference-quality genomes reveal evolution of bat adaptations.</title>
        <authorList>
            <person name="Jebb D."/>
            <person name="Huang Z."/>
            <person name="Pippel M."/>
            <person name="Hughes G.M."/>
            <person name="Lavrichenko K."/>
            <person name="Devanna P."/>
            <person name="Winkler S."/>
            <person name="Jermiin L.S."/>
            <person name="Skirmuntt E.C."/>
            <person name="Katzourakis A."/>
            <person name="Burkitt-Gray L."/>
            <person name="Ray D.A."/>
            <person name="Sullivan K.A.M."/>
            <person name="Roscito J.G."/>
            <person name="Kirilenko B.M."/>
            <person name="Davalos L.M."/>
            <person name="Corthals A.P."/>
            <person name="Power M.L."/>
            <person name="Jones G."/>
            <person name="Ransome R.D."/>
            <person name="Dechmann D.K.N."/>
            <person name="Locatelli A.G."/>
            <person name="Puechmaille S.J."/>
            <person name="Fedrigo O."/>
            <person name="Jarvis E.D."/>
            <person name="Hiller M."/>
            <person name="Vernes S.C."/>
            <person name="Myers E.W."/>
            <person name="Teeling E.C."/>
        </authorList>
    </citation>
    <scope>NUCLEOTIDE SEQUENCE [LARGE SCALE GENOMIC DNA]</scope>
    <source>
        <strain evidence="2">MMyoMyo1</strain>
        <tissue evidence="2">Flight muscle</tissue>
    </source>
</reference>
<dbReference type="Proteomes" id="UP000527355">
    <property type="component" value="Unassembled WGS sequence"/>
</dbReference>
<name>A0A7J7ZY71_MYOMY</name>
<comment type="caution">
    <text evidence="2">The sequence shown here is derived from an EMBL/GenBank/DDBJ whole genome shotgun (WGS) entry which is preliminary data.</text>
</comment>
<dbReference type="AlphaFoldDB" id="A0A7J7ZY71"/>